<keyword evidence="2" id="KW-0560">Oxidoreductase</keyword>
<sequence>MEFEDVVQKRRSIRKFSPHCVEKEKIEKLLECARLCQSAKNRQPWKFMILENHDKNQIADIMLALFQQNNVELPGYMNSSKSSANIIKNAPLLILVFKDKDDDWQTGDLLSIGAAIEHICLEAVNLWLGALWIRDTSYTENEICKSVGYNDLQLVSAIAIGYPAESPSQRPRKAMEDIIIPLR</sequence>
<evidence type="ECO:0000256" key="1">
    <source>
        <dbReference type="ARBA" id="ARBA00007118"/>
    </source>
</evidence>
<dbReference type="OrthoDB" id="9812105at2"/>
<keyword evidence="5" id="KW-1185">Reference proteome</keyword>
<evidence type="ECO:0000313" key="4">
    <source>
        <dbReference type="EMBL" id="ABX42342.1"/>
    </source>
</evidence>
<dbReference type="PANTHER" id="PTHR43673:SF10">
    <property type="entry name" value="NADH DEHYDROGENASE_NAD(P)H NITROREDUCTASE XCC3605-RELATED"/>
    <property type="match status" value="1"/>
</dbReference>
<comment type="similarity">
    <text evidence="1">Belongs to the nitroreductase family.</text>
</comment>
<dbReference type="EMBL" id="CP000885">
    <property type="protein sequence ID" value="ABX42342.1"/>
    <property type="molecule type" value="Genomic_DNA"/>
</dbReference>
<dbReference type="Proteomes" id="UP000000370">
    <property type="component" value="Chromosome"/>
</dbReference>
<dbReference type="RefSeq" id="WP_012199996.1">
    <property type="nucleotide sequence ID" value="NC_010001.1"/>
</dbReference>
<dbReference type="SUPFAM" id="SSF55469">
    <property type="entry name" value="FMN-dependent nitroreductase-like"/>
    <property type="match status" value="1"/>
</dbReference>
<feature type="domain" description="Nitroreductase" evidence="3">
    <location>
        <begin position="8"/>
        <end position="162"/>
    </location>
</feature>
<dbReference type="AlphaFoldDB" id="A9KHQ7"/>
<dbReference type="eggNOG" id="COG0778">
    <property type="taxonomic scope" value="Bacteria"/>
</dbReference>
<evidence type="ECO:0000313" key="5">
    <source>
        <dbReference type="Proteomes" id="UP000000370"/>
    </source>
</evidence>
<dbReference type="Gene3D" id="3.40.109.10">
    <property type="entry name" value="NADH Oxidase"/>
    <property type="match status" value="1"/>
</dbReference>
<gene>
    <name evidence="4" type="ordered locus">Cphy_1974</name>
</gene>
<dbReference type="Pfam" id="PF00881">
    <property type="entry name" value="Nitroreductase"/>
    <property type="match status" value="1"/>
</dbReference>
<organism evidence="4 5">
    <name type="scientific">Lachnoclostridium phytofermentans (strain ATCC 700394 / DSM 18823 / ISDg)</name>
    <name type="common">Clostridium phytofermentans</name>
    <dbReference type="NCBI Taxonomy" id="357809"/>
    <lineage>
        <taxon>Bacteria</taxon>
        <taxon>Bacillati</taxon>
        <taxon>Bacillota</taxon>
        <taxon>Clostridia</taxon>
        <taxon>Lachnospirales</taxon>
        <taxon>Lachnospiraceae</taxon>
    </lineage>
</organism>
<dbReference type="InterPro" id="IPR000415">
    <property type="entry name" value="Nitroreductase-like"/>
</dbReference>
<dbReference type="InterPro" id="IPR029479">
    <property type="entry name" value="Nitroreductase"/>
</dbReference>
<dbReference type="KEGG" id="cpy:Cphy_1974"/>
<dbReference type="HOGENOM" id="CLU_070764_7_1_9"/>
<dbReference type="PANTHER" id="PTHR43673">
    <property type="entry name" value="NAD(P)H NITROREDUCTASE YDGI-RELATED"/>
    <property type="match status" value="1"/>
</dbReference>
<proteinExistence type="inferred from homology"/>
<evidence type="ECO:0000259" key="3">
    <source>
        <dbReference type="Pfam" id="PF00881"/>
    </source>
</evidence>
<protein>
    <submittedName>
        <fullName evidence="4">Nitroreductase</fullName>
    </submittedName>
</protein>
<reference evidence="5" key="1">
    <citation type="submission" date="2007-11" db="EMBL/GenBank/DDBJ databases">
        <title>Complete genome sequence of Clostridium phytofermentans ISDg.</title>
        <authorList>
            <person name="Leschine S.B."/>
            <person name="Warnick T.A."/>
            <person name="Blanchard J.L."/>
            <person name="Schnell D.J."/>
            <person name="Petit E.L."/>
            <person name="LaTouf W.G."/>
            <person name="Copeland A."/>
            <person name="Lucas S."/>
            <person name="Lapidus A."/>
            <person name="Barry K."/>
            <person name="Glavina del Rio T."/>
            <person name="Dalin E."/>
            <person name="Tice H."/>
            <person name="Pitluck S."/>
            <person name="Kiss H."/>
            <person name="Brettin T."/>
            <person name="Bruce D."/>
            <person name="Detter J.C."/>
            <person name="Han C."/>
            <person name="Kuske C."/>
            <person name="Schmutz J."/>
            <person name="Larimer F."/>
            <person name="Land M."/>
            <person name="Hauser L."/>
            <person name="Kyrpides N."/>
            <person name="Kim E.A."/>
            <person name="Richardson P."/>
        </authorList>
    </citation>
    <scope>NUCLEOTIDE SEQUENCE [LARGE SCALE GENOMIC DNA]</scope>
    <source>
        <strain evidence="5">ATCC 700394 / DSM 18823 / ISDg</strain>
    </source>
</reference>
<accession>A9KHQ7</accession>
<evidence type="ECO:0000256" key="2">
    <source>
        <dbReference type="ARBA" id="ARBA00023002"/>
    </source>
</evidence>
<name>A9KHQ7_LACP7</name>
<dbReference type="GO" id="GO:0016491">
    <property type="term" value="F:oxidoreductase activity"/>
    <property type="evidence" value="ECO:0007669"/>
    <property type="project" value="UniProtKB-KW"/>
</dbReference>
<dbReference type="STRING" id="357809.Cphy_1974"/>